<protein>
    <submittedName>
        <fullName evidence="1">Uncharacterized protein</fullName>
    </submittedName>
</protein>
<evidence type="ECO:0000313" key="2">
    <source>
        <dbReference type="Proteomes" id="UP000037594"/>
    </source>
</evidence>
<evidence type="ECO:0000313" key="1">
    <source>
        <dbReference type="EMBL" id="KMV16374.1"/>
    </source>
</evidence>
<sequence length="83" mass="8809">MNNPLIDDESGPVGEYPDVPARSGVTAVLKAADAVTAAAAGHSDRELKLQRAIDDVRVWCQGYGPKGSVPAEEILNIIESHRV</sequence>
<name>A0A0J8WTP5_9MYCO</name>
<dbReference type="RefSeq" id="WP_047040489.1">
    <property type="nucleotide sequence ID" value="NZ_LFOD01000021.1"/>
</dbReference>
<dbReference type="Proteomes" id="UP000037594">
    <property type="component" value="Unassembled WGS sequence"/>
</dbReference>
<gene>
    <name evidence="1" type="ORF">ACT17_20640</name>
</gene>
<comment type="caution">
    <text evidence="1">The sequence shown here is derived from an EMBL/GenBank/DDBJ whole genome shotgun (WGS) entry which is preliminary data.</text>
</comment>
<reference evidence="1 2" key="1">
    <citation type="submission" date="2015-06" db="EMBL/GenBank/DDBJ databases">
        <title>Genome sequence of Mycobacterium conceptionense strain MLE.</title>
        <authorList>
            <person name="Greninger A.L."/>
            <person name="Cunningham G."/>
            <person name="Chiu C.Y."/>
            <person name="Miller S."/>
        </authorList>
    </citation>
    <scope>NUCLEOTIDE SEQUENCE [LARGE SCALE GENOMIC DNA]</scope>
    <source>
        <strain evidence="1 2">MLE</strain>
    </source>
</reference>
<dbReference type="EMBL" id="LFOD01000021">
    <property type="protein sequence ID" value="KMV16374.1"/>
    <property type="molecule type" value="Genomic_DNA"/>
</dbReference>
<organism evidence="1 2">
    <name type="scientific">Mycolicibacterium conceptionense</name>
    <dbReference type="NCBI Taxonomy" id="451644"/>
    <lineage>
        <taxon>Bacteria</taxon>
        <taxon>Bacillati</taxon>
        <taxon>Actinomycetota</taxon>
        <taxon>Actinomycetes</taxon>
        <taxon>Mycobacteriales</taxon>
        <taxon>Mycobacteriaceae</taxon>
        <taxon>Mycolicibacterium</taxon>
    </lineage>
</organism>
<dbReference type="AlphaFoldDB" id="A0A0J8WTP5"/>
<accession>A0A0J8WTP5</accession>
<proteinExistence type="predicted"/>
<dbReference type="PATRIC" id="fig|451644.5.peg.4267"/>